<evidence type="ECO:0000313" key="1">
    <source>
        <dbReference type="EMBL" id="RDX74976.1"/>
    </source>
</evidence>
<name>A0A371F9L2_MUCPR</name>
<sequence>MNVQAMDDDIGNKLDCDACPISNVHIHSSCINGLEAVHDQLLLQLNNHVPLEHNPEGSVLDHSMAKSAGFWVHRVIISGVSHHIELAITATNGISTKANATIRKTLPVALPVRVTTPAIINGVASSTREKPQPPSLCAVLDAPGISTTFRQKPMSIIYP</sequence>
<dbReference type="AlphaFoldDB" id="A0A371F9L2"/>
<dbReference type="EMBL" id="QJKJ01009991">
    <property type="protein sequence ID" value="RDX74976.1"/>
    <property type="molecule type" value="Genomic_DNA"/>
</dbReference>
<organism evidence="1 2">
    <name type="scientific">Mucuna pruriens</name>
    <name type="common">Velvet bean</name>
    <name type="synonym">Dolichos pruriens</name>
    <dbReference type="NCBI Taxonomy" id="157652"/>
    <lineage>
        <taxon>Eukaryota</taxon>
        <taxon>Viridiplantae</taxon>
        <taxon>Streptophyta</taxon>
        <taxon>Embryophyta</taxon>
        <taxon>Tracheophyta</taxon>
        <taxon>Spermatophyta</taxon>
        <taxon>Magnoliopsida</taxon>
        <taxon>eudicotyledons</taxon>
        <taxon>Gunneridae</taxon>
        <taxon>Pentapetalae</taxon>
        <taxon>rosids</taxon>
        <taxon>fabids</taxon>
        <taxon>Fabales</taxon>
        <taxon>Fabaceae</taxon>
        <taxon>Papilionoideae</taxon>
        <taxon>50 kb inversion clade</taxon>
        <taxon>NPAAA clade</taxon>
        <taxon>indigoferoid/millettioid clade</taxon>
        <taxon>Phaseoleae</taxon>
        <taxon>Mucuna</taxon>
    </lineage>
</organism>
<feature type="non-terminal residue" evidence="1">
    <location>
        <position position="1"/>
    </location>
</feature>
<accession>A0A371F9L2</accession>
<gene>
    <name evidence="1" type="ORF">CR513_45203</name>
</gene>
<dbReference type="OrthoDB" id="10475262at2759"/>
<evidence type="ECO:0000313" key="2">
    <source>
        <dbReference type="Proteomes" id="UP000257109"/>
    </source>
</evidence>
<protein>
    <submittedName>
        <fullName evidence="1">Uncharacterized protein</fullName>
    </submittedName>
</protein>
<dbReference type="Proteomes" id="UP000257109">
    <property type="component" value="Unassembled WGS sequence"/>
</dbReference>
<proteinExistence type="predicted"/>
<comment type="caution">
    <text evidence="1">The sequence shown here is derived from an EMBL/GenBank/DDBJ whole genome shotgun (WGS) entry which is preliminary data.</text>
</comment>
<reference evidence="1" key="1">
    <citation type="submission" date="2018-05" db="EMBL/GenBank/DDBJ databases">
        <title>Draft genome of Mucuna pruriens seed.</title>
        <authorList>
            <person name="Nnadi N.E."/>
            <person name="Vos R."/>
            <person name="Hasami M.H."/>
            <person name="Devisetty U.K."/>
            <person name="Aguiy J.C."/>
        </authorList>
    </citation>
    <scope>NUCLEOTIDE SEQUENCE [LARGE SCALE GENOMIC DNA]</scope>
    <source>
        <strain evidence="1">JCA_2017</strain>
    </source>
</reference>
<keyword evidence="2" id="KW-1185">Reference proteome</keyword>